<dbReference type="Proteomes" id="UP000011096">
    <property type="component" value="Unassembled WGS sequence"/>
</dbReference>
<evidence type="ECO:0000313" key="4">
    <source>
        <dbReference type="Proteomes" id="UP000011096"/>
    </source>
</evidence>
<dbReference type="OrthoDB" id="3182339at2759"/>
<dbReference type="EMBL" id="ANPB02000011">
    <property type="protein sequence ID" value="KAF4474128.1"/>
    <property type="molecule type" value="Genomic_DNA"/>
</dbReference>
<dbReference type="AlphaFoldDB" id="A0A7J6ICR2"/>
<dbReference type="Pfam" id="PF20255">
    <property type="entry name" value="DUF6606"/>
    <property type="match status" value="1"/>
</dbReference>
<feature type="region of interest" description="Disordered" evidence="1">
    <location>
        <begin position="1"/>
        <end position="24"/>
    </location>
</feature>
<feature type="region of interest" description="Disordered" evidence="1">
    <location>
        <begin position="333"/>
        <end position="356"/>
    </location>
</feature>
<reference evidence="3 4" key="2">
    <citation type="submission" date="2020-04" db="EMBL/GenBank/DDBJ databases">
        <title>Genome sequencing and assembly of multiple isolates from the Colletotrichum gloeosporioides species complex.</title>
        <authorList>
            <person name="Gan P."/>
            <person name="Shirasu K."/>
        </authorList>
    </citation>
    <scope>NUCLEOTIDE SEQUENCE [LARGE SCALE GENOMIC DNA]</scope>
    <source>
        <strain evidence="3 4">Nara gc5</strain>
    </source>
</reference>
<organism evidence="3 4">
    <name type="scientific">Colletotrichum fructicola (strain Nara gc5)</name>
    <name type="common">Anthracnose fungus</name>
    <name type="synonym">Colletotrichum gloeosporioides (strain Nara gc5)</name>
    <dbReference type="NCBI Taxonomy" id="1213859"/>
    <lineage>
        <taxon>Eukaryota</taxon>
        <taxon>Fungi</taxon>
        <taxon>Dikarya</taxon>
        <taxon>Ascomycota</taxon>
        <taxon>Pezizomycotina</taxon>
        <taxon>Sordariomycetes</taxon>
        <taxon>Hypocreomycetidae</taxon>
        <taxon>Glomerellales</taxon>
        <taxon>Glomerellaceae</taxon>
        <taxon>Colletotrichum</taxon>
        <taxon>Colletotrichum gloeosporioides species complex</taxon>
    </lineage>
</organism>
<sequence length="847" mass="96539">MICKTSEKSRCREVRRKSAGGEFPPRPAIRPSLSVLDSTIYHKPPVEWRSDAAAVDPRHVDGIRTAHRCGAEPRSVKEIARNSHAQGHEDWAARRRDGLGTCFSNYPTTVRKASHKEASKTRGFSLSFSEALQTGTTQRLKIRWAEASLDILFTGFDEEKTIHDIVFFAQVTLSHCHSSSNPSDDSAHDYDIALLRCVHNALGKFGSHVTESQQEPVALVTDMVHKMLTAHKPLGGRTAVDEAKLAEIMRHVLDSPGSVGLHIREQNAGVLISRVDSTLRVEAFELSVCNKDVTMTTGRLRRTFPGTAVSINLENAREDGFITALAATLSKMSTQPSAETKPKAKKAGQLQDENRDTTHPKMVTELLHAFLLAVGQPTASDRIWKNTREEVLWRQACLPWRRSPMWMLIRVVLQLSFIRLAGTPQYGVKTYKLFMVFLMANVLQKALDVGLDSDILYAMTAKCSRRLLKIGRETHASALDYVHNQMRYANSFLRERWTVIRNKTSIDLTTHFSRLKTIDFSQDIVIALPGLDGFLDSIRRRQVMDNSRVFIPSWRLTKYKGQSLPTSIDSSDDDHLALTLVAFETWVEMHLEHWMSSQLAEDYLNTCLQLRHLIESYHNAASSMYCGNPETTSIMLLTILELWVACDKAAIHAHPLLADYDPGIPRGLFQNFLLPLRRQMRRIFEIERYLVDRSSRSNSRLSAFHIYKSFGASDSFSLRYFQQSTRHQELLLLIEADATKQREAKRCELKRVQDRYKALMKKYGESECTYVDDLDHDSGGYYQTRSACCTRCGYQKEAQSLQIYVHEWPLPRQDLQKKSVVFELELPQSFGYWREASFYVLLDVLKV</sequence>
<dbReference type="InParanoid" id="A0A7J6ICR2"/>
<feature type="compositionally biased region" description="Basic and acidic residues" evidence="1">
    <location>
        <begin position="1"/>
        <end position="12"/>
    </location>
</feature>
<dbReference type="GeneID" id="43610710"/>
<evidence type="ECO:0000313" key="3">
    <source>
        <dbReference type="EMBL" id="KAF4474128.1"/>
    </source>
</evidence>
<dbReference type="InterPro" id="IPR046541">
    <property type="entry name" value="DUF6606"/>
</dbReference>
<keyword evidence="4" id="KW-1185">Reference proteome</keyword>
<comment type="caution">
    <text evidence="3">The sequence shown here is derived from an EMBL/GenBank/DDBJ whole genome shotgun (WGS) entry which is preliminary data.</text>
</comment>
<accession>A0A7J6ICR2</accession>
<feature type="domain" description="DUF6606" evidence="2">
    <location>
        <begin position="183"/>
        <end position="444"/>
    </location>
</feature>
<evidence type="ECO:0000256" key="1">
    <source>
        <dbReference type="SAM" id="MobiDB-lite"/>
    </source>
</evidence>
<proteinExistence type="predicted"/>
<name>A0A7J6ICR2_COLFN</name>
<reference evidence="3 4" key="1">
    <citation type="submission" date="2012-08" db="EMBL/GenBank/DDBJ databases">
        <authorList>
            <person name="Gan P.H.P."/>
            <person name="Ikeda K."/>
            <person name="Irieda H."/>
            <person name="Narusaka M."/>
            <person name="O'Connell R.J."/>
            <person name="Narusaka Y."/>
            <person name="Takano Y."/>
            <person name="Kubo Y."/>
            <person name="Shirasu K."/>
        </authorList>
    </citation>
    <scope>NUCLEOTIDE SEQUENCE [LARGE SCALE GENOMIC DNA]</scope>
    <source>
        <strain evidence="3 4">Nara gc5</strain>
    </source>
</reference>
<evidence type="ECO:0000259" key="2">
    <source>
        <dbReference type="Pfam" id="PF20255"/>
    </source>
</evidence>
<protein>
    <recommendedName>
        <fullName evidence="2">DUF6606 domain-containing protein</fullName>
    </recommendedName>
</protein>
<gene>
    <name evidence="3" type="ORF">CGGC5_v017140</name>
</gene>
<dbReference type="RefSeq" id="XP_066006880.1">
    <property type="nucleotide sequence ID" value="XM_066153784.1"/>
</dbReference>